<protein>
    <recommendedName>
        <fullName evidence="10">RING-type domain-containing protein</fullName>
    </recommendedName>
</protein>
<evidence type="ECO:0000256" key="6">
    <source>
        <dbReference type="ARBA" id="ARBA00022989"/>
    </source>
</evidence>
<keyword evidence="3" id="KW-0479">Metal-binding</keyword>
<name>A0A1R2AVE4_9CILI</name>
<dbReference type="InterPro" id="IPR001841">
    <property type="entry name" value="Znf_RING"/>
</dbReference>
<evidence type="ECO:0000256" key="9">
    <source>
        <dbReference type="SAM" id="Phobius"/>
    </source>
</evidence>
<dbReference type="Gene3D" id="2.60.120.260">
    <property type="entry name" value="Galactose-binding domain-like"/>
    <property type="match status" value="1"/>
</dbReference>
<evidence type="ECO:0000313" key="12">
    <source>
        <dbReference type="Proteomes" id="UP000187209"/>
    </source>
</evidence>
<keyword evidence="7 9" id="KW-0472">Membrane</keyword>
<keyword evidence="5" id="KW-0862">Zinc</keyword>
<keyword evidence="2 9" id="KW-0812">Transmembrane</keyword>
<dbReference type="SMART" id="SM00184">
    <property type="entry name" value="RING"/>
    <property type="match status" value="1"/>
</dbReference>
<organism evidence="11 12">
    <name type="scientific">Stentor coeruleus</name>
    <dbReference type="NCBI Taxonomy" id="5963"/>
    <lineage>
        <taxon>Eukaryota</taxon>
        <taxon>Sar</taxon>
        <taxon>Alveolata</taxon>
        <taxon>Ciliophora</taxon>
        <taxon>Postciliodesmatophora</taxon>
        <taxon>Heterotrichea</taxon>
        <taxon>Heterotrichida</taxon>
        <taxon>Stentoridae</taxon>
        <taxon>Stentor</taxon>
    </lineage>
</organism>
<dbReference type="InterPro" id="IPR013083">
    <property type="entry name" value="Znf_RING/FYVE/PHD"/>
</dbReference>
<dbReference type="EMBL" id="MPUH01001322">
    <property type="protein sequence ID" value="OMJ68496.1"/>
    <property type="molecule type" value="Genomic_DNA"/>
</dbReference>
<feature type="transmembrane region" description="Helical" evidence="9">
    <location>
        <begin position="264"/>
        <end position="290"/>
    </location>
</feature>
<dbReference type="PANTHER" id="PTHR46539">
    <property type="entry name" value="E3 UBIQUITIN-PROTEIN LIGASE ATL42"/>
    <property type="match status" value="1"/>
</dbReference>
<evidence type="ECO:0000313" key="11">
    <source>
        <dbReference type="EMBL" id="OMJ68496.1"/>
    </source>
</evidence>
<gene>
    <name evidence="11" type="ORF">SteCoe_34037</name>
</gene>
<dbReference type="GO" id="GO:0016020">
    <property type="term" value="C:membrane"/>
    <property type="evidence" value="ECO:0007669"/>
    <property type="project" value="UniProtKB-SubCell"/>
</dbReference>
<accession>A0A1R2AVE4</accession>
<dbReference type="OrthoDB" id="291601at2759"/>
<dbReference type="PROSITE" id="PS50089">
    <property type="entry name" value="ZF_RING_2"/>
    <property type="match status" value="1"/>
</dbReference>
<proteinExistence type="predicted"/>
<feature type="domain" description="RING-type" evidence="10">
    <location>
        <begin position="331"/>
        <end position="371"/>
    </location>
</feature>
<evidence type="ECO:0000256" key="8">
    <source>
        <dbReference type="PROSITE-ProRule" id="PRU00175"/>
    </source>
</evidence>
<evidence type="ECO:0000256" key="7">
    <source>
        <dbReference type="ARBA" id="ARBA00023136"/>
    </source>
</evidence>
<evidence type="ECO:0000256" key="5">
    <source>
        <dbReference type="ARBA" id="ARBA00022833"/>
    </source>
</evidence>
<evidence type="ECO:0000256" key="3">
    <source>
        <dbReference type="ARBA" id="ARBA00022723"/>
    </source>
</evidence>
<evidence type="ECO:0000259" key="10">
    <source>
        <dbReference type="PROSITE" id="PS50089"/>
    </source>
</evidence>
<dbReference type="GO" id="GO:0008270">
    <property type="term" value="F:zinc ion binding"/>
    <property type="evidence" value="ECO:0007669"/>
    <property type="project" value="UniProtKB-KW"/>
</dbReference>
<dbReference type="Gene3D" id="3.30.40.10">
    <property type="entry name" value="Zinc/RING finger domain, C3HC4 (zinc finger)"/>
    <property type="match status" value="1"/>
</dbReference>
<keyword evidence="6 9" id="KW-1133">Transmembrane helix</keyword>
<comment type="subcellular location">
    <subcellularLocation>
        <location evidence="1">Membrane</location>
    </subcellularLocation>
</comment>
<evidence type="ECO:0000256" key="1">
    <source>
        <dbReference type="ARBA" id="ARBA00004370"/>
    </source>
</evidence>
<keyword evidence="4 8" id="KW-0863">Zinc-finger</keyword>
<dbReference type="AlphaFoldDB" id="A0A1R2AVE4"/>
<dbReference type="SUPFAM" id="SSF57850">
    <property type="entry name" value="RING/U-box"/>
    <property type="match status" value="1"/>
</dbReference>
<evidence type="ECO:0000256" key="2">
    <source>
        <dbReference type="ARBA" id="ARBA00022692"/>
    </source>
</evidence>
<keyword evidence="12" id="KW-1185">Reference proteome</keyword>
<evidence type="ECO:0000256" key="4">
    <source>
        <dbReference type="ARBA" id="ARBA00022771"/>
    </source>
</evidence>
<comment type="caution">
    <text evidence="11">The sequence shown here is derived from an EMBL/GenBank/DDBJ whole genome shotgun (WGS) entry which is preliminary data.</text>
</comment>
<dbReference type="Proteomes" id="UP000187209">
    <property type="component" value="Unassembled WGS sequence"/>
</dbReference>
<sequence>MFISVIIQIALAYQTINLEKLNFTTPSQVIRIISNEPNAFLIGKFGQFPVFEYVSKQRSWMSNCEICDVENWASGKSDMLIKPLNSVNETLFVSMFTTKDIDINKEDLRLKLEYHTIPYCPNKCSGNGVCRVSGCLCYKWFTGYDCSIKIEEYELDSWKHDIISAYSWKFYITVLKENINYIHIEFDESKVPINLQVYLNPSNSYNSMPSMVHYREKIIFPSNNEILTRYYIKEKYLLWSLFCSQNIPCTYSVNLQFQQHNKKALILISIISSLSVLFCIFSSIGIIFLIRKCNSKYHIIESTDRIISINDMNIFFPKRKRITKIQENDQCCICLQEIGNIDIRMLGCFHVFHANCIDIWTKTSYACPVCKRPMIFSRAFHLILK</sequence>
<reference evidence="11 12" key="1">
    <citation type="submission" date="2016-11" db="EMBL/GenBank/DDBJ databases">
        <title>The macronuclear genome of Stentor coeruleus: a giant cell with tiny introns.</title>
        <authorList>
            <person name="Slabodnick M."/>
            <person name="Ruby J.G."/>
            <person name="Reiff S.B."/>
            <person name="Swart E.C."/>
            <person name="Gosai S."/>
            <person name="Prabakaran S."/>
            <person name="Witkowska E."/>
            <person name="Larue G.E."/>
            <person name="Fisher S."/>
            <person name="Freeman R.M."/>
            <person name="Gunawardena J."/>
            <person name="Chu W."/>
            <person name="Stover N.A."/>
            <person name="Gregory B.D."/>
            <person name="Nowacki M."/>
            <person name="Derisi J."/>
            <person name="Roy S.W."/>
            <person name="Marshall W.F."/>
            <person name="Sood P."/>
        </authorList>
    </citation>
    <scope>NUCLEOTIDE SEQUENCE [LARGE SCALE GENOMIC DNA]</scope>
    <source>
        <strain evidence="11">WM001</strain>
    </source>
</reference>
<dbReference type="Pfam" id="PF13639">
    <property type="entry name" value="zf-RING_2"/>
    <property type="match status" value="1"/>
</dbReference>
<dbReference type="PANTHER" id="PTHR46539:SF1">
    <property type="entry name" value="E3 UBIQUITIN-PROTEIN LIGASE ATL42"/>
    <property type="match status" value="1"/>
</dbReference>